<evidence type="ECO:0000256" key="7">
    <source>
        <dbReference type="ARBA" id="ARBA00023125"/>
    </source>
</evidence>
<evidence type="ECO:0000256" key="5">
    <source>
        <dbReference type="ARBA" id="ARBA00022840"/>
    </source>
</evidence>
<gene>
    <name evidence="10" type="primary">gyrB_2</name>
    <name evidence="10" type="ORF">NCTC10132_00098</name>
</gene>
<evidence type="ECO:0000256" key="4">
    <source>
        <dbReference type="ARBA" id="ARBA00022741"/>
    </source>
</evidence>
<dbReference type="PANTHER" id="PTHR45866">
    <property type="entry name" value="DNA GYRASE/TOPOISOMERASE SUBUNIT B"/>
    <property type="match status" value="1"/>
</dbReference>
<keyword evidence="4" id="KW-0547">Nucleotide-binding</keyword>
<evidence type="ECO:0000256" key="2">
    <source>
        <dbReference type="ARBA" id="ARBA00010708"/>
    </source>
</evidence>
<protein>
    <recommendedName>
        <fullName evidence="3">DNA topoisomerase (ATP-hydrolyzing)</fullName>
        <ecNumber evidence="3">5.6.2.2</ecNumber>
    </recommendedName>
</protein>
<keyword evidence="8 10" id="KW-0413">Isomerase</keyword>
<evidence type="ECO:0000256" key="1">
    <source>
        <dbReference type="ARBA" id="ARBA00000185"/>
    </source>
</evidence>
<evidence type="ECO:0000256" key="8">
    <source>
        <dbReference type="ARBA" id="ARBA00023235"/>
    </source>
</evidence>
<comment type="similarity">
    <text evidence="2">Belongs to the type II topoisomerase GyrB family.</text>
</comment>
<comment type="catalytic activity">
    <reaction evidence="1">
        <text>ATP-dependent breakage, passage and rejoining of double-stranded DNA.</text>
        <dbReference type="EC" id="5.6.2.2"/>
    </reaction>
</comment>
<evidence type="ECO:0000313" key="11">
    <source>
        <dbReference type="Proteomes" id="UP000257559"/>
    </source>
</evidence>
<evidence type="ECO:0000259" key="9">
    <source>
        <dbReference type="SMART" id="SM00387"/>
    </source>
</evidence>
<dbReference type="EC" id="5.6.2.2" evidence="3"/>
<feature type="domain" description="Histidine kinase/HSP90-like ATPase" evidence="9">
    <location>
        <begin position="30"/>
        <end position="152"/>
    </location>
</feature>
<dbReference type="Proteomes" id="UP000257559">
    <property type="component" value="Chromosome"/>
</dbReference>
<dbReference type="Gene3D" id="3.30.565.10">
    <property type="entry name" value="Histidine kinase-like ATPase, C-terminal domain"/>
    <property type="match status" value="1"/>
</dbReference>
<dbReference type="Pfam" id="PF02518">
    <property type="entry name" value="HATPase_c"/>
    <property type="match status" value="1"/>
</dbReference>
<feature type="non-terminal residue" evidence="10">
    <location>
        <position position="169"/>
    </location>
</feature>
<dbReference type="GO" id="GO:0005524">
    <property type="term" value="F:ATP binding"/>
    <property type="evidence" value="ECO:0007669"/>
    <property type="project" value="UniProtKB-KW"/>
</dbReference>
<accession>A0A3B0PPT4</accession>
<dbReference type="GO" id="GO:0003677">
    <property type="term" value="F:DNA binding"/>
    <property type="evidence" value="ECO:0007669"/>
    <property type="project" value="UniProtKB-KW"/>
</dbReference>
<organism evidence="10 11">
    <name type="scientific">Mycoplasmopsis edwardii</name>
    <dbReference type="NCBI Taxonomy" id="53558"/>
    <lineage>
        <taxon>Bacteria</taxon>
        <taxon>Bacillati</taxon>
        <taxon>Mycoplasmatota</taxon>
        <taxon>Mycoplasmoidales</taxon>
        <taxon>Metamycoplasmataceae</taxon>
        <taxon>Mycoplasmopsis</taxon>
    </lineage>
</organism>
<dbReference type="EMBL" id="LS991951">
    <property type="protein sequence ID" value="SYV96765.1"/>
    <property type="molecule type" value="Genomic_DNA"/>
</dbReference>
<dbReference type="InterPro" id="IPR036890">
    <property type="entry name" value="HATPase_C_sf"/>
</dbReference>
<dbReference type="InterPro" id="IPR003594">
    <property type="entry name" value="HATPase_dom"/>
</dbReference>
<dbReference type="SUPFAM" id="SSF55874">
    <property type="entry name" value="ATPase domain of HSP90 chaperone/DNA topoisomerase II/histidine kinase"/>
    <property type="match status" value="1"/>
</dbReference>
<sequence>MENKYTAESIKQLKGLEAVRKRPGMYIGSTDVYGLHHLLWEIVDNSIDEALAGFANKIVVKLRKDGSVLVSDNGRGIPVDKAKNESKTAVEIVFTELHAGGKFDSNTYKASGGLHGVGSSVTNAFSSKLIATVARNGKLYLTEFQQDKIVQRTHEIGKSKESGTTVEFW</sequence>
<dbReference type="AlphaFoldDB" id="A0A3B0PPT4"/>
<dbReference type="GO" id="GO:0003918">
    <property type="term" value="F:DNA topoisomerase type II (double strand cut, ATP-hydrolyzing) activity"/>
    <property type="evidence" value="ECO:0007669"/>
    <property type="project" value="UniProtKB-EC"/>
</dbReference>
<dbReference type="PANTHER" id="PTHR45866:SF1">
    <property type="entry name" value="DNA GYRASE SUBUNIT B, MITOCHONDRIAL"/>
    <property type="match status" value="1"/>
</dbReference>
<evidence type="ECO:0000313" key="10">
    <source>
        <dbReference type="EMBL" id="SYV96765.1"/>
    </source>
</evidence>
<keyword evidence="5" id="KW-0067">ATP-binding</keyword>
<dbReference type="KEGG" id="medw:NCTC10132_00098"/>
<name>A0A3B0PPT4_9BACT</name>
<evidence type="ECO:0000256" key="6">
    <source>
        <dbReference type="ARBA" id="ARBA00023029"/>
    </source>
</evidence>
<keyword evidence="6" id="KW-0799">Topoisomerase</keyword>
<keyword evidence="7" id="KW-0238">DNA-binding</keyword>
<proteinExistence type="inferred from homology"/>
<dbReference type="PRINTS" id="PR00418">
    <property type="entry name" value="TPI2FAMILY"/>
</dbReference>
<dbReference type="SMART" id="SM00387">
    <property type="entry name" value="HATPase_c"/>
    <property type="match status" value="1"/>
</dbReference>
<keyword evidence="11" id="KW-1185">Reference proteome</keyword>
<evidence type="ECO:0000256" key="3">
    <source>
        <dbReference type="ARBA" id="ARBA00012895"/>
    </source>
</evidence>
<reference evidence="11" key="1">
    <citation type="submission" date="2018-06" db="EMBL/GenBank/DDBJ databases">
        <authorList>
            <consortium name="Pathogen Informatics"/>
        </authorList>
    </citation>
    <scope>NUCLEOTIDE SEQUENCE [LARGE SCALE GENOMIC DNA]</scope>
    <source>
        <strain evidence="11">NCTC10132</strain>
    </source>
</reference>
<dbReference type="CDD" id="cd16928">
    <property type="entry name" value="HATPase_GyrB-like"/>
    <property type="match status" value="1"/>
</dbReference>